<reference evidence="1 2" key="1">
    <citation type="journal article" date="2018" name="Mol. Genet. Genomics">
        <title>The red deer Cervus elaphus genome CerEla1.0: sequencing, annotating, genes, and chromosomes.</title>
        <authorList>
            <person name="Bana N.A."/>
            <person name="Nyiri A."/>
            <person name="Nagy J."/>
            <person name="Frank K."/>
            <person name="Nagy T."/>
            <person name="Steger V."/>
            <person name="Schiller M."/>
            <person name="Lakatos P."/>
            <person name="Sugar L."/>
            <person name="Horn P."/>
            <person name="Barta E."/>
            <person name="Orosz L."/>
        </authorList>
    </citation>
    <scope>NUCLEOTIDE SEQUENCE [LARGE SCALE GENOMIC DNA]</scope>
    <source>
        <strain evidence="1">Hungarian</strain>
    </source>
</reference>
<evidence type="ECO:0000313" key="1">
    <source>
        <dbReference type="EMBL" id="OWJ99777.1"/>
    </source>
</evidence>
<protein>
    <submittedName>
        <fullName evidence="1">Uncharacterized protein</fullName>
    </submittedName>
</protein>
<evidence type="ECO:0000313" key="2">
    <source>
        <dbReference type="Proteomes" id="UP000242450"/>
    </source>
</evidence>
<sequence>MFIVADGFFTRHTLSHLIKRRLFEWWEESLGKGKQKLMLSLRMNTMTTTHSGPLSLPSVDPDIYH</sequence>
<name>A0A212C1A9_CEREH</name>
<dbReference type="Proteomes" id="UP000242450">
    <property type="component" value="Chromosome 33"/>
</dbReference>
<proteinExistence type="predicted"/>
<gene>
    <name evidence="1" type="ORF">Celaphus_00015909</name>
</gene>
<dbReference type="AlphaFoldDB" id="A0A212C1A9"/>
<accession>A0A212C1A9</accession>
<organism evidence="1 2">
    <name type="scientific">Cervus elaphus hippelaphus</name>
    <name type="common">European red deer</name>
    <dbReference type="NCBI Taxonomy" id="46360"/>
    <lineage>
        <taxon>Eukaryota</taxon>
        <taxon>Metazoa</taxon>
        <taxon>Chordata</taxon>
        <taxon>Craniata</taxon>
        <taxon>Vertebrata</taxon>
        <taxon>Euteleostomi</taxon>
        <taxon>Mammalia</taxon>
        <taxon>Eutheria</taxon>
        <taxon>Laurasiatheria</taxon>
        <taxon>Artiodactyla</taxon>
        <taxon>Ruminantia</taxon>
        <taxon>Pecora</taxon>
        <taxon>Cervidae</taxon>
        <taxon>Cervinae</taxon>
        <taxon>Cervus</taxon>
    </lineage>
</organism>
<dbReference type="EMBL" id="MKHE01000033">
    <property type="protein sequence ID" value="OWJ99777.1"/>
    <property type="molecule type" value="Genomic_DNA"/>
</dbReference>
<comment type="caution">
    <text evidence="1">The sequence shown here is derived from an EMBL/GenBank/DDBJ whole genome shotgun (WGS) entry which is preliminary data.</text>
</comment>
<keyword evidence="2" id="KW-1185">Reference proteome</keyword>